<evidence type="ECO:0000313" key="2">
    <source>
        <dbReference type="Proteomes" id="UP000320176"/>
    </source>
</evidence>
<proteinExistence type="predicted"/>
<dbReference type="EMBL" id="SJPN01000003">
    <property type="protein sequence ID" value="TWU04471.1"/>
    <property type="molecule type" value="Genomic_DNA"/>
</dbReference>
<dbReference type="AlphaFoldDB" id="A0A5C6AYH8"/>
<evidence type="ECO:0000313" key="1">
    <source>
        <dbReference type="EMBL" id="TWU04471.1"/>
    </source>
</evidence>
<dbReference type="Gene3D" id="3.40.50.1460">
    <property type="match status" value="1"/>
</dbReference>
<organism evidence="1 2">
    <name type="scientific">Stieleria varia</name>
    <dbReference type="NCBI Taxonomy" id="2528005"/>
    <lineage>
        <taxon>Bacteria</taxon>
        <taxon>Pseudomonadati</taxon>
        <taxon>Planctomycetota</taxon>
        <taxon>Planctomycetia</taxon>
        <taxon>Pirellulales</taxon>
        <taxon>Pirellulaceae</taxon>
        <taxon>Stieleria</taxon>
    </lineage>
</organism>
<evidence type="ECO:0008006" key="3">
    <source>
        <dbReference type="Google" id="ProtNLM"/>
    </source>
</evidence>
<accession>A0A5C6AYH8</accession>
<comment type="caution">
    <text evidence="1">The sequence shown here is derived from an EMBL/GenBank/DDBJ whole genome shotgun (WGS) entry which is preliminary data.</text>
</comment>
<name>A0A5C6AYH8_9BACT</name>
<gene>
    <name evidence="1" type="ORF">Pla52n_25120</name>
</gene>
<dbReference type="Proteomes" id="UP000320176">
    <property type="component" value="Unassembled WGS sequence"/>
</dbReference>
<reference evidence="1 2" key="1">
    <citation type="submission" date="2019-02" db="EMBL/GenBank/DDBJ databases">
        <title>Deep-cultivation of Planctomycetes and their phenomic and genomic characterization uncovers novel biology.</title>
        <authorList>
            <person name="Wiegand S."/>
            <person name="Jogler M."/>
            <person name="Boedeker C."/>
            <person name="Pinto D."/>
            <person name="Vollmers J."/>
            <person name="Rivas-Marin E."/>
            <person name="Kohn T."/>
            <person name="Peeters S.H."/>
            <person name="Heuer A."/>
            <person name="Rast P."/>
            <person name="Oberbeckmann S."/>
            <person name="Bunk B."/>
            <person name="Jeske O."/>
            <person name="Meyerdierks A."/>
            <person name="Storesund J.E."/>
            <person name="Kallscheuer N."/>
            <person name="Luecker S."/>
            <person name="Lage O.M."/>
            <person name="Pohl T."/>
            <person name="Merkel B.J."/>
            <person name="Hornburger P."/>
            <person name="Mueller R.-W."/>
            <person name="Bruemmer F."/>
            <person name="Labrenz M."/>
            <person name="Spormann A.M."/>
            <person name="Op Den Camp H."/>
            <person name="Overmann J."/>
            <person name="Amann R."/>
            <person name="Jetten M.S.M."/>
            <person name="Mascher T."/>
            <person name="Medema M.H."/>
            <person name="Devos D.P."/>
            <person name="Kaster A.-K."/>
            <person name="Ovreas L."/>
            <person name="Rohde M."/>
            <person name="Galperin M.Y."/>
            <person name="Jogler C."/>
        </authorList>
    </citation>
    <scope>NUCLEOTIDE SEQUENCE [LARGE SCALE GENOMIC DNA]</scope>
    <source>
        <strain evidence="1 2">Pla52n</strain>
    </source>
</reference>
<keyword evidence="2" id="KW-1185">Reference proteome</keyword>
<protein>
    <recommendedName>
        <fullName evidence="3">Caspase domain protein</fullName>
    </recommendedName>
</protein>
<sequence length="523" mass="57975">MIGSTIIGSTVIGVTTGNGLYHPEIILMRFLNTLLLTIPLLCVGSLSQADPSVADDYFLTIGGGYAPSGNQVSLENNVLFFQRVLTDLGLDTSKSDCFFSDGDAKGHDVQVMDPQTIPKANRLMAEFFGNSRSLGLTYRDHRVPNVRASTRPDNIRKWFVDVGATMQSGDRLLVFVTAHGSRSSSSKEPYETTIATWGNSSIKMSEFVGLLDELPDGVDVVSIMVQCHAGGFSRLIFNAGDPDRGMSPQRRCGFFATVNDRPAAGCTPEVDEANYVEYSTYFWAALSGRTRMGESIELPDYDGNGSVSFDEAHAYTILTADTIDLPNKTSGEFLNQYSKFGKGDSELLKDDEPYSVILGFANPVQRAVLEGLSSQLNLEGEKRLLAASDAVDSGSGRGRFRRRREESDASRVRREISRDLERRWPELANIVNPVSIELMTTRSDEFIRAIEEHKDYKRYRELADAVLVDESKRQVKYERFLRVADNVALAENLRRMGNEERIRQFEAIVQAESGTLGDAGRTQ</sequence>